<reference evidence="2 3" key="1">
    <citation type="journal article" date="2004" name="Proc. Natl. Acad. Sci. U.S.A.">
        <title>The diploid genome sequence of Candida albicans.</title>
        <authorList>
            <person name="Jones T."/>
            <person name="Federspiel N.A."/>
            <person name="Chibana H."/>
            <person name="Dungan J."/>
            <person name="Kalman S."/>
            <person name="Magee B.B."/>
            <person name="Newport G."/>
            <person name="Thorstenson Y.R."/>
            <person name="Agabian N."/>
            <person name="Magee P.T."/>
            <person name="Davis R.W."/>
            <person name="Scherer S."/>
        </authorList>
    </citation>
    <scope>NUCLEOTIDE SEQUENCE [LARGE SCALE GENOMIC DNA]</scope>
    <source>
        <strain evidence="3">SC5314 / ATCC MYA-2876</strain>
    </source>
</reference>
<dbReference type="VEuPathDB" id="FungiDB:C7_00030W_A"/>
<reference evidence="2 3" key="3">
    <citation type="journal article" date="2013" name="Genome Biol.">
        <title>Assembly of a phased diploid Candida albicans genome facilitates allele-specific measurements and provides a simple model for repeat and indel structure.</title>
        <authorList>
            <person name="Muzzey D."/>
            <person name="Schwartz K."/>
            <person name="Weissman J.S."/>
            <person name="Sherlock G."/>
        </authorList>
    </citation>
    <scope>NUCLEOTIDE SEQUENCE [LARGE SCALE GENOMIC DNA]</scope>
    <source>
        <strain evidence="3">SC5314 / ATCC MYA-2876</strain>
    </source>
</reference>
<sequence>MNKHTVDTFPLARIDSNVYENSPNIIQHPHTIARVELSGSSNDEFYEASPVYFPTLLDETNYPFVAVTTKPHMTQPLQECELNLEGVATTNFHAFPFGNDTRTADELALTKIIQHEMCHPHRQSWWSPPNPWSDYIDHTPPSPTSFTQPDVYLDQVFSEIYLS</sequence>
<evidence type="ECO:0000313" key="3">
    <source>
        <dbReference type="Proteomes" id="UP000000559"/>
    </source>
</evidence>
<name>A0A1D8PQH8_CANAL</name>
<gene>
    <name evidence="2" type="ordered locus">CAALFM_C700030WA</name>
    <name evidence="1" type="ordered locus">orf19.7123</name>
</gene>
<dbReference type="GeneID" id="3638004"/>
<keyword evidence="3" id="KW-1185">Reference proteome</keyword>
<dbReference type="OMA" id="PFARIHT"/>
<dbReference type="CGD" id="CAL0000187356">
    <property type="gene designation" value="orf19.7123"/>
</dbReference>
<dbReference type="EMBL" id="CP017629">
    <property type="protein sequence ID" value="AOW30382.1"/>
    <property type="molecule type" value="Genomic_DNA"/>
</dbReference>
<dbReference type="KEGG" id="cal:CAALFM_C700030WA"/>
<organism evidence="2 3">
    <name type="scientific">Candida albicans (strain SC5314 / ATCC MYA-2876)</name>
    <name type="common">Yeast</name>
    <dbReference type="NCBI Taxonomy" id="237561"/>
    <lineage>
        <taxon>Eukaryota</taxon>
        <taxon>Fungi</taxon>
        <taxon>Dikarya</taxon>
        <taxon>Ascomycota</taxon>
        <taxon>Saccharomycotina</taxon>
        <taxon>Pichiomycetes</taxon>
        <taxon>Debaryomycetaceae</taxon>
        <taxon>Candida/Lodderomyces clade</taxon>
        <taxon>Candida</taxon>
    </lineage>
</organism>
<evidence type="ECO:0000313" key="2">
    <source>
        <dbReference type="EMBL" id="AOW30382.1"/>
    </source>
</evidence>
<dbReference type="Proteomes" id="UP000000559">
    <property type="component" value="Chromosome 7"/>
</dbReference>
<evidence type="ECO:0000313" key="1">
    <source>
        <dbReference type="CGD" id="CAL0000187356"/>
    </source>
</evidence>
<dbReference type="STRING" id="237561.A0A1D8PQH8"/>
<dbReference type="InParanoid" id="A0A1D8PQH8"/>
<reference evidence="2 3" key="2">
    <citation type="journal article" date="2007" name="Genome Biol.">
        <title>Assembly of the Candida albicans genome into sixteen supercontigs aligned on the eight chromosomes.</title>
        <authorList>
            <person name="van het Hoog M."/>
            <person name="Rast T.J."/>
            <person name="Martchenko M."/>
            <person name="Grindle S."/>
            <person name="Dignard D."/>
            <person name="Hogues H."/>
            <person name="Cuomo C."/>
            <person name="Berriman M."/>
            <person name="Scherer S."/>
            <person name="Magee B.B."/>
            <person name="Whiteway M."/>
            <person name="Chibana H."/>
            <person name="Nantel A."/>
            <person name="Magee P.T."/>
        </authorList>
    </citation>
    <scope>GENOME REANNOTATION</scope>
    <source>
        <strain evidence="3">SC5314 / ATCC MYA-2876</strain>
    </source>
</reference>
<dbReference type="OrthoDB" id="4013762at2759"/>
<dbReference type="AlphaFoldDB" id="A0A1D8PQH8"/>
<proteinExistence type="predicted"/>
<accession>A0A1D8PQH8</accession>
<dbReference type="RefSeq" id="XP_720413.1">
    <property type="nucleotide sequence ID" value="XM_715320.1"/>
</dbReference>
<protein>
    <submittedName>
        <fullName evidence="2">Uncharacterized protein</fullName>
    </submittedName>
</protein>